<dbReference type="PANTHER" id="PTHR31317:SF3">
    <property type="entry name" value="OS07G0133500 PROTEIN"/>
    <property type="match status" value="1"/>
</dbReference>
<reference evidence="2 3" key="1">
    <citation type="submission" date="2024-08" db="EMBL/GenBank/DDBJ databases">
        <title>Insights into the chromosomal genome structure of Flemingia macrophylla.</title>
        <authorList>
            <person name="Ding Y."/>
            <person name="Zhao Y."/>
            <person name="Bi W."/>
            <person name="Wu M."/>
            <person name="Zhao G."/>
            <person name="Gong Y."/>
            <person name="Li W."/>
            <person name="Zhang P."/>
        </authorList>
    </citation>
    <scope>NUCLEOTIDE SEQUENCE [LARGE SCALE GENOMIC DNA]</scope>
    <source>
        <strain evidence="2">DYQJB</strain>
        <tissue evidence="2">Leaf</tissue>
    </source>
</reference>
<protein>
    <submittedName>
        <fullName evidence="2">Uncharacterized protein</fullName>
    </submittedName>
</protein>
<gene>
    <name evidence="2" type="ORF">Fmac_014855</name>
</gene>
<sequence length="213" mass="23498">MSFFAERGRRGEVQQADGGGERAACEPTEDAAAFMALAAAVDLSVDACRLFSQRLRKELCQQFEWLSRRLEALRSTRGGGESVKSDRGDSAEEEKLEMVCPVCRDLNVVSVTMMNANINDCLVENDRMAPKSLQSMKRKTIGESSTAVQEVFRSIEHATYSLKSATAICHLTLGAHPRWAQTLTLGAYMRQAHRSSCLVQFLVTDVILGGYRG</sequence>
<name>A0ABD1MCX5_9FABA</name>
<dbReference type="EMBL" id="JBGMDY010000005">
    <property type="protein sequence ID" value="KAL2333642.1"/>
    <property type="molecule type" value="Genomic_DNA"/>
</dbReference>
<dbReference type="AlphaFoldDB" id="A0ABD1MCX5"/>
<dbReference type="Pfam" id="PF06219">
    <property type="entry name" value="DUF1005"/>
    <property type="match status" value="1"/>
</dbReference>
<feature type="region of interest" description="Disordered" evidence="1">
    <location>
        <begin position="1"/>
        <end position="24"/>
    </location>
</feature>
<keyword evidence="3" id="KW-1185">Reference proteome</keyword>
<dbReference type="InterPro" id="IPR010410">
    <property type="entry name" value="DUF1005"/>
</dbReference>
<dbReference type="PANTHER" id="PTHR31317">
    <property type="entry name" value="OS08G0163500 PROTEIN"/>
    <property type="match status" value="1"/>
</dbReference>
<dbReference type="Proteomes" id="UP001603857">
    <property type="component" value="Unassembled WGS sequence"/>
</dbReference>
<evidence type="ECO:0000313" key="2">
    <source>
        <dbReference type="EMBL" id="KAL2333642.1"/>
    </source>
</evidence>
<accession>A0ABD1MCX5</accession>
<proteinExistence type="predicted"/>
<comment type="caution">
    <text evidence="2">The sequence shown here is derived from an EMBL/GenBank/DDBJ whole genome shotgun (WGS) entry which is preliminary data.</text>
</comment>
<organism evidence="2 3">
    <name type="scientific">Flemingia macrophylla</name>
    <dbReference type="NCBI Taxonomy" id="520843"/>
    <lineage>
        <taxon>Eukaryota</taxon>
        <taxon>Viridiplantae</taxon>
        <taxon>Streptophyta</taxon>
        <taxon>Embryophyta</taxon>
        <taxon>Tracheophyta</taxon>
        <taxon>Spermatophyta</taxon>
        <taxon>Magnoliopsida</taxon>
        <taxon>eudicotyledons</taxon>
        <taxon>Gunneridae</taxon>
        <taxon>Pentapetalae</taxon>
        <taxon>rosids</taxon>
        <taxon>fabids</taxon>
        <taxon>Fabales</taxon>
        <taxon>Fabaceae</taxon>
        <taxon>Papilionoideae</taxon>
        <taxon>50 kb inversion clade</taxon>
        <taxon>NPAAA clade</taxon>
        <taxon>indigoferoid/millettioid clade</taxon>
        <taxon>Phaseoleae</taxon>
        <taxon>Flemingia</taxon>
    </lineage>
</organism>
<feature type="compositionally biased region" description="Basic and acidic residues" evidence="1">
    <location>
        <begin position="1"/>
        <end position="12"/>
    </location>
</feature>
<evidence type="ECO:0000313" key="3">
    <source>
        <dbReference type="Proteomes" id="UP001603857"/>
    </source>
</evidence>
<evidence type="ECO:0000256" key="1">
    <source>
        <dbReference type="SAM" id="MobiDB-lite"/>
    </source>
</evidence>